<reference evidence="1" key="1">
    <citation type="submission" date="2009-09" db="EMBL/GenBank/DDBJ databases">
        <authorList>
            <person name="Weinstock G."/>
            <person name="Sodergren E."/>
            <person name="Clifton S."/>
            <person name="Fulton L."/>
            <person name="Fulton B."/>
            <person name="Courtney L."/>
            <person name="Fronick C."/>
            <person name="Harrison M."/>
            <person name="Strong C."/>
            <person name="Farmer C."/>
            <person name="Delahaunty K."/>
            <person name="Markovic C."/>
            <person name="Hall O."/>
            <person name="Minx P."/>
            <person name="Tomlinson C."/>
            <person name="Mitreva M."/>
            <person name="Nelson J."/>
            <person name="Hou S."/>
            <person name="Wollam A."/>
            <person name="Pepin K.H."/>
            <person name="Johnson M."/>
            <person name="Bhonagiri V."/>
            <person name="Nash W.E."/>
            <person name="Warren W."/>
            <person name="Chinwalla A."/>
            <person name="Mardis E.R."/>
            <person name="Wilson R.K."/>
        </authorList>
    </citation>
    <scope>NUCLEOTIDE SEQUENCE [LARGE SCALE GENOMIC DNA]</scope>
    <source>
        <strain evidence="1">ATCC 51259</strain>
    </source>
</reference>
<sequence>MSIREASLPRFRVKNNAGGGFANKKACPINSFPPISFGQIRFSPRRLLFLRR</sequence>
<gene>
    <name evidence="1" type="ORF">GCWU000325_00668</name>
</gene>
<evidence type="ECO:0000313" key="2">
    <source>
        <dbReference type="Proteomes" id="UP000003460"/>
    </source>
</evidence>
<dbReference type="AlphaFoldDB" id="C9LEN8"/>
<proteinExistence type="predicted"/>
<dbReference type="EMBL" id="ACIJ02000016">
    <property type="protein sequence ID" value="EEX72207.1"/>
    <property type="molecule type" value="Genomic_DNA"/>
</dbReference>
<protein>
    <submittedName>
        <fullName evidence="1">Uncharacterized protein</fullName>
    </submittedName>
</protein>
<keyword evidence="2" id="KW-1185">Reference proteome</keyword>
<comment type="caution">
    <text evidence="1">The sequence shown here is derived from an EMBL/GenBank/DDBJ whole genome shotgun (WGS) entry which is preliminary data.</text>
</comment>
<dbReference type="Proteomes" id="UP000003460">
    <property type="component" value="Unassembled WGS sequence"/>
</dbReference>
<evidence type="ECO:0000313" key="1">
    <source>
        <dbReference type="EMBL" id="EEX72207.1"/>
    </source>
</evidence>
<name>C9LEN8_9BACT</name>
<organism evidence="1 2">
    <name type="scientific">Alloprevotella tannerae ATCC 51259</name>
    <dbReference type="NCBI Taxonomy" id="626522"/>
    <lineage>
        <taxon>Bacteria</taxon>
        <taxon>Pseudomonadati</taxon>
        <taxon>Bacteroidota</taxon>
        <taxon>Bacteroidia</taxon>
        <taxon>Bacteroidales</taxon>
        <taxon>Prevotellaceae</taxon>
        <taxon>Alloprevotella</taxon>
    </lineage>
</organism>
<accession>C9LEN8</accession>
<dbReference type="HOGENOM" id="CLU_3083324_0_0_10"/>